<sequence>MHYIARNPKNAKVYQKLVQSCKYFFIKNPILVYEGISFDICWYDINENWLMMNQTSCKLWITHYLQITPRNHEDIPHASSLIPKIYQFDLFDLNLSILTISYNVFMSLCSSVKTLSLNRATVKNDDGTVVSFEKIIEQLPNSFELGGIREDFDIDIFYSFMKKNKNTRVHLKFSDQISEEYKARLEAIVDEIIATKNREYKPPLIDFRGLHREKSNKLFLFFCFT</sequence>
<evidence type="ECO:0000313" key="2">
    <source>
        <dbReference type="WBParaSite" id="PSU_v2.g13546.t1"/>
    </source>
</evidence>
<evidence type="ECO:0000313" key="1">
    <source>
        <dbReference type="Proteomes" id="UP000887577"/>
    </source>
</evidence>
<dbReference type="WBParaSite" id="PSU_v2.g13546.t1">
    <property type="protein sequence ID" value="PSU_v2.g13546.t1"/>
    <property type="gene ID" value="PSU_v2.g13546"/>
</dbReference>
<proteinExistence type="predicted"/>
<name>A0A914Y263_9BILA</name>
<reference evidence="2" key="1">
    <citation type="submission" date="2022-11" db="UniProtKB">
        <authorList>
            <consortium name="WormBaseParasite"/>
        </authorList>
    </citation>
    <scope>IDENTIFICATION</scope>
</reference>
<keyword evidence="1" id="KW-1185">Reference proteome</keyword>
<accession>A0A914Y263</accession>
<organism evidence="1 2">
    <name type="scientific">Panagrolaimus superbus</name>
    <dbReference type="NCBI Taxonomy" id="310955"/>
    <lineage>
        <taxon>Eukaryota</taxon>
        <taxon>Metazoa</taxon>
        <taxon>Ecdysozoa</taxon>
        <taxon>Nematoda</taxon>
        <taxon>Chromadorea</taxon>
        <taxon>Rhabditida</taxon>
        <taxon>Tylenchina</taxon>
        <taxon>Panagrolaimomorpha</taxon>
        <taxon>Panagrolaimoidea</taxon>
        <taxon>Panagrolaimidae</taxon>
        <taxon>Panagrolaimus</taxon>
    </lineage>
</organism>
<protein>
    <submittedName>
        <fullName evidence="2">Uncharacterized protein</fullName>
    </submittedName>
</protein>
<dbReference type="AlphaFoldDB" id="A0A914Y263"/>
<dbReference type="Proteomes" id="UP000887577">
    <property type="component" value="Unplaced"/>
</dbReference>